<dbReference type="Pfam" id="PF23397">
    <property type="entry name" value="DUF7104"/>
    <property type="match status" value="1"/>
</dbReference>
<evidence type="ECO:0000256" key="3">
    <source>
        <dbReference type="PROSITE-ProRule" id="PRU00023"/>
    </source>
</evidence>
<dbReference type="SUPFAM" id="SSF48403">
    <property type="entry name" value="Ankyrin repeat"/>
    <property type="match status" value="1"/>
</dbReference>
<accession>A0A4Z1K459</accession>
<dbReference type="InterPro" id="IPR002110">
    <property type="entry name" value="Ankyrin_rpt"/>
</dbReference>
<dbReference type="PANTHER" id="PTHR24198">
    <property type="entry name" value="ANKYRIN REPEAT AND PROTEIN KINASE DOMAIN-CONTAINING PROTEIN"/>
    <property type="match status" value="1"/>
</dbReference>
<dbReference type="AlphaFoldDB" id="A0A4Z1K459"/>
<proteinExistence type="predicted"/>
<name>A0A4Z1K459_9HELO</name>
<dbReference type="InterPro" id="IPR055530">
    <property type="entry name" value="DUF7104"/>
</dbReference>
<dbReference type="SMART" id="SM00248">
    <property type="entry name" value="ANK"/>
    <property type="match status" value="3"/>
</dbReference>
<dbReference type="Gene3D" id="1.25.40.20">
    <property type="entry name" value="Ankyrin repeat-containing domain"/>
    <property type="match status" value="1"/>
</dbReference>
<protein>
    <submittedName>
        <fullName evidence="4">Uncharacterized protein</fullName>
    </submittedName>
</protein>
<sequence>MLLLEKRGVEVVITEDVINAAATSGQESVLHIIDTHSKMLSSQEKWFAIAQFYKAAKFGNKGKIQSLLERGVELDLPNPRKVTPLWIAATYGHIEVVQLLLETKSVNVNATDVSGRSPIFWAAANGYEEIVWLLLNTGADPTFIDVNGDTALLVSKRYGRHQEKMIVAIGRYWRALDI</sequence>
<evidence type="ECO:0000256" key="2">
    <source>
        <dbReference type="ARBA" id="ARBA00023043"/>
    </source>
</evidence>
<comment type="caution">
    <text evidence="4">The sequence shown here is derived from an EMBL/GenBank/DDBJ whole genome shotgun (WGS) entry which is preliminary data.</text>
</comment>
<evidence type="ECO:0000256" key="1">
    <source>
        <dbReference type="ARBA" id="ARBA00022737"/>
    </source>
</evidence>
<organism evidence="4 5">
    <name type="scientific">Botrytis porri</name>
    <dbReference type="NCBI Taxonomy" id="87229"/>
    <lineage>
        <taxon>Eukaryota</taxon>
        <taxon>Fungi</taxon>
        <taxon>Dikarya</taxon>
        <taxon>Ascomycota</taxon>
        <taxon>Pezizomycotina</taxon>
        <taxon>Leotiomycetes</taxon>
        <taxon>Helotiales</taxon>
        <taxon>Sclerotiniaceae</taxon>
        <taxon>Botrytis</taxon>
    </lineage>
</organism>
<gene>
    <name evidence="4" type="ORF">BPOR_1565g00010</name>
</gene>
<dbReference type="PROSITE" id="PS50297">
    <property type="entry name" value="ANK_REP_REGION"/>
    <property type="match status" value="1"/>
</dbReference>
<dbReference type="EMBL" id="PQXO01001555">
    <property type="protein sequence ID" value="TGO80891.1"/>
    <property type="molecule type" value="Genomic_DNA"/>
</dbReference>
<dbReference type="STRING" id="87229.A0A4Z1K459"/>
<dbReference type="InterPro" id="IPR036770">
    <property type="entry name" value="Ankyrin_rpt-contain_sf"/>
</dbReference>
<dbReference type="PROSITE" id="PS50088">
    <property type="entry name" value="ANK_REPEAT"/>
    <property type="match status" value="1"/>
</dbReference>
<dbReference type="PANTHER" id="PTHR24198:SF165">
    <property type="entry name" value="ANKYRIN REPEAT-CONTAINING PROTEIN-RELATED"/>
    <property type="match status" value="1"/>
</dbReference>
<reference evidence="4 5" key="1">
    <citation type="submission" date="2017-12" db="EMBL/GenBank/DDBJ databases">
        <title>Comparative genomics of Botrytis spp.</title>
        <authorList>
            <person name="Valero-Jimenez C.A."/>
            <person name="Tapia P."/>
            <person name="Veloso J."/>
            <person name="Silva-Moreno E."/>
            <person name="Staats M."/>
            <person name="Valdes J.H."/>
            <person name="Van Kan J.A.L."/>
        </authorList>
    </citation>
    <scope>NUCLEOTIDE SEQUENCE [LARGE SCALE GENOMIC DNA]</scope>
    <source>
        <strain evidence="4 5">MUCL3349</strain>
    </source>
</reference>
<feature type="repeat" description="ANK" evidence="3">
    <location>
        <begin position="114"/>
        <end position="146"/>
    </location>
</feature>
<evidence type="ECO:0000313" key="5">
    <source>
        <dbReference type="Proteomes" id="UP000297280"/>
    </source>
</evidence>
<dbReference type="Pfam" id="PF12796">
    <property type="entry name" value="Ank_2"/>
    <property type="match status" value="1"/>
</dbReference>
<evidence type="ECO:0000313" key="4">
    <source>
        <dbReference type="EMBL" id="TGO80891.1"/>
    </source>
</evidence>
<keyword evidence="1" id="KW-0677">Repeat</keyword>
<keyword evidence="2 3" id="KW-0040">ANK repeat</keyword>
<keyword evidence="5" id="KW-1185">Reference proteome</keyword>
<dbReference type="Proteomes" id="UP000297280">
    <property type="component" value="Unassembled WGS sequence"/>
</dbReference>